<dbReference type="PANTHER" id="PTHR21600:SF44">
    <property type="entry name" value="RIBOSOMAL LARGE SUBUNIT PSEUDOURIDINE SYNTHASE D"/>
    <property type="match status" value="1"/>
</dbReference>
<dbReference type="InterPro" id="IPR006145">
    <property type="entry name" value="PsdUridine_synth_RsuA/RluA"/>
</dbReference>
<protein>
    <submittedName>
        <fullName evidence="4">Ribosomal large subunit pseudouridine synthase A</fullName>
    </submittedName>
</protein>
<accession>A0A0K1PE44</accession>
<keyword evidence="2" id="KW-0413">Isomerase</keyword>
<feature type="domain" description="Pseudouridine synthase RsuA/RluA-like" evidence="3">
    <location>
        <begin position="1"/>
        <end position="146"/>
    </location>
</feature>
<dbReference type="KEGG" id="vin:AKJ08_2167"/>
<dbReference type="InterPro" id="IPR020103">
    <property type="entry name" value="PsdUridine_synth_cat_dom_sf"/>
</dbReference>
<dbReference type="SUPFAM" id="SSF55120">
    <property type="entry name" value="Pseudouridine synthase"/>
    <property type="match status" value="1"/>
</dbReference>
<dbReference type="GO" id="GO:0009982">
    <property type="term" value="F:pseudouridine synthase activity"/>
    <property type="evidence" value="ECO:0007669"/>
    <property type="project" value="InterPro"/>
</dbReference>
<dbReference type="GO" id="GO:0140098">
    <property type="term" value="F:catalytic activity, acting on RNA"/>
    <property type="evidence" value="ECO:0007669"/>
    <property type="project" value="UniProtKB-ARBA"/>
</dbReference>
<comment type="similarity">
    <text evidence="1">Belongs to the pseudouridine synthase RluA family.</text>
</comment>
<dbReference type="GO" id="GO:0000455">
    <property type="term" value="P:enzyme-directed rRNA pseudouridine synthesis"/>
    <property type="evidence" value="ECO:0007669"/>
    <property type="project" value="TreeGrafter"/>
</dbReference>
<dbReference type="PANTHER" id="PTHR21600">
    <property type="entry name" value="MITOCHONDRIAL RNA PSEUDOURIDINE SYNTHASE"/>
    <property type="match status" value="1"/>
</dbReference>
<evidence type="ECO:0000313" key="5">
    <source>
        <dbReference type="Proteomes" id="UP000055590"/>
    </source>
</evidence>
<dbReference type="EMBL" id="CP012332">
    <property type="protein sequence ID" value="AKU91780.1"/>
    <property type="molecule type" value="Genomic_DNA"/>
</dbReference>
<gene>
    <name evidence="4" type="ORF">AKJ08_2167</name>
</gene>
<dbReference type="GO" id="GO:0003723">
    <property type="term" value="F:RNA binding"/>
    <property type="evidence" value="ECO:0007669"/>
    <property type="project" value="InterPro"/>
</dbReference>
<dbReference type="InterPro" id="IPR050188">
    <property type="entry name" value="RluA_PseudoU_synthase"/>
</dbReference>
<dbReference type="PROSITE" id="PS01129">
    <property type="entry name" value="PSI_RLU"/>
    <property type="match status" value="1"/>
</dbReference>
<evidence type="ECO:0000259" key="3">
    <source>
        <dbReference type="Pfam" id="PF00849"/>
    </source>
</evidence>
<proteinExistence type="inferred from homology"/>
<dbReference type="Proteomes" id="UP000055590">
    <property type="component" value="Chromosome"/>
</dbReference>
<dbReference type="CDD" id="cd02869">
    <property type="entry name" value="PseudoU_synth_RluA_like"/>
    <property type="match status" value="1"/>
</dbReference>
<evidence type="ECO:0000313" key="4">
    <source>
        <dbReference type="EMBL" id="AKU91780.1"/>
    </source>
</evidence>
<dbReference type="Pfam" id="PF00849">
    <property type="entry name" value="PseudoU_synth_2"/>
    <property type="match status" value="1"/>
</dbReference>
<keyword evidence="5" id="KW-1185">Reference proteome</keyword>
<reference evidence="4 5" key="1">
    <citation type="submission" date="2015-08" db="EMBL/GenBank/DDBJ databases">
        <authorList>
            <person name="Babu N.S."/>
            <person name="Beckwith C.J."/>
            <person name="Beseler K.G."/>
            <person name="Brison A."/>
            <person name="Carone J.V."/>
            <person name="Caskin T.P."/>
            <person name="Diamond M."/>
            <person name="Durham M.E."/>
            <person name="Foxe J.M."/>
            <person name="Go M."/>
            <person name="Henderson B.A."/>
            <person name="Jones I.B."/>
            <person name="McGettigan J.A."/>
            <person name="Micheletti S.J."/>
            <person name="Nasrallah M.E."/>
            <person name="Ortiz D."/>
            <person name="Piller C.R."/>
            <person name="Privatt S.R."/>
            <person name="Schneider S.L."/>
            <person name="Sharp S."/>
            <person name="Smith T.C."/>
            <person name="Stanton J.D."/>
            <person name="Ullery H.E."/>
            <person name="Wilson R.J."/>
            <person name="Serrano M.G."/>
            <person name="Buck G."/>
            <person name="Lee V."/>
            <person name="Wang Y."/>
            <person name="Carvalho R."/>
            <person name="Voegtly L."/>
            <person name="Shi R."/>
            <person name="Duckworth R."/>
            <person name="Johnson A."/>
            <person name="Loviza R."/>
            <person name="Walstead R."/>
            <person name="Shah Z."/>
            <person name="Kiflezghi M."/>
            <person name="Wade K."/>
            <person name="Ball S.L."/>
            <person name="Bradley K.W."/>
            <person name="Asai D.J."/>
            <person name="Bowman C.A."/>
            <person name="Russell D.A."/>
            <person name="Pope W.H."/>
            <person name="Jacobs-Sera D."/>
            <person name="Hendrix R.W."/>
            <person name="Hatfull G.F."/>
        </authorList>
    </citation>
    <scope>NUCLEOTIDE SEQUENCE [LARGE SCALE GENOMIC DNA]</scope>
    <source>
        <strain evidence="4 5">DSM 27710</strain>
    </source>
</reference>
<organism evidence="4 5">
    <name type="scientific">Vulgatibacter incomptus</name>
    <dbReference type="NCBI Taxonomy" id="1391653"/>
    <lineage>
        <taxon>Bacteria</taxon>
        <taxon>Pseudomonadati</taxon>
        <taxon>Myxococcota</taxon>
        <taxon>Myxococcia</taxon>
        <taxon>Myxococcales</taxon>
        <taxon>Cystobacterineae</taxon>
        <taxon>Vulgatibacteraceae</taxon>
        <taxon>Vulgatibacter</taxon>
    </lineage>
</organism>
<name>A0A0K1PE44_9BACT</name>
<sequence>MNKPAGVPSQAAASGDVGTLPWLVARHLRLKPSEVPTIHRLDRDTSGVVIFGKTRGAVRALSAAFREGTAHKEYVAVVSGRLEGSGRIDGALAPSPTRRGSFEVREGGLPAATRWEAIGHLDDVATAIRLFPETGRTHQLRVHLSHLGHPIVGDARYGGPARAGPIQPPRMLLHARALALPHPKTGALLRIEAPAPADLSEALSLISRAEGEQT</sequence>
<dbReference type="STRING" id="1391653.AKJ08_2167"/>
<evidence type="ECO:0000256" key="1">
    <source>
        <dbReference type="ARBA" id="ARBA00010876"/>
    </source>
</evidence>
<dbReference type="Gene3D" id="3.30.2350.10">
    <property type="entry name" value="Pseudouridine synthase"/>
    <property type="match status" value="1"/>
</dbReference>
<dbReference type="InterPro" id="IPR006224">
    <property type="entry name" value="PsdUridine_synth_RluA-like_CS"/>
</dbReference>
<evidence type="ECO:0000256" key="2">
    <source>
        <dbReference type="ARBA" id="ARBA00023235"/>
    </source>
</evidence>
<dbReference type="AlphaFoldDB" id="A0A0K1PE44"/>